<comment type="caution">
    <text evidence="4">The sequence shown here is derived from an EMBL/GenBank/DDBJ whole genome shotgun (WGS) entry which is preliminary data.</text>
</comment>
<accession>A0A1M7AU78</accession>
<dbReference type="STRING" id="1055723.SAMN05216293_3544"/>
<evidence type="ECO:0008006" key="7">
    <source>
        <dbReference type="Google" id="ProtNLM"/>
    </source>
</evidence>
<gene>
    <name evidence="3" type="ORF">SAMN04487891_109171</name>
    <name evidence="4" type="ORF">SAMN05216293_3544</name>
</gene>
<keyword evidence="6" id="KW-1185">Reference proteome</keyword>
<feature type="coiled-coil region" evidence="1">
    <location>
        <begin position="261"/>
        <end position="291"/>
    </location>
</feature>
<protein>
    <recommendedName>
        <fullName evidence="7">Chaperone of endosialidase</fullName>
    </recommendedName>
</protein>
<evidence type="ECO:0000313" key="4">
    <source>
        <dbReference type="EMBL" id="SHL46293.1"/>
    </source>
</evidence>
<evidence type="ECO:0000256" key="2">
    <source>
        <dbReference type="SAM" id="SignalP"/>
    </source>
</evidence>
<proteinExistence type="predicted"/>
<evidence type="ECO:0000313" key="6">
    <source>
        <dbReference type="Proteomes" id="UP000198940"/>
    </source>
</evidence>
<dbReference type="Proteomes" id="UP000184031">
    <property type="component" value="Unassembled WGS sequence"/>
</dbReference>
<dbReference type="EMBL" id="FOKU01000009">
    <property type="protein sequence ID" value="SFC36080.1"/>
    <property type="molecule type" value="Genomic_DNA"/>
</dbReference>
<dbReference type="Proteomes" id="UP000198940">
    <property type="component" value="Unassembled WGS sequence"/>
</dbReference>
<dbReference type="AlphaFoldDB" id="A0A1M7AU78"/>
<organism evidence="4 5">
    <name type="scientific">Flagellimonas taeanensis</name>
    <dbReference type="NCBI Taxonomy" id="1005926"/>
    <lineage>
        <taxon>Bacteria</taxon>
        <taxon>Pseudomonadati</taxon>
        <taxon>Bacteroidota</taxon>
        <taxon>Flavobacteriia</taxon>
        <taxon>Flavobacteriales</taxon>
        <taxon>Flavobacteriaceae</taxon>
        <taxon>Flagellimonas</taxon>
    </lineage>
</organism>
<name>A0A1M7AU78_9FLAO</name>
<feature type="signal peptide" evidence="2">
    <location>
        <begin position="1"/>
        <end position="18"/>
    </location>
</feature>
<keyword evidence="2" id="KW-0732">Signal</keyword>
<reference evidence="4 5" key="1">
    <citation type="submission" date="2016-11" db="EMBL/GenBank/DDBJ databases">
        <authorList>
            <person name="Varghese N."/>
            <person name="Submissions S."/>
        </authorList>
    </citation>
    <scope>NUCLEOTIDE SEQUENCE [LARGE SCALE GENOMIC DNA]</scope>
    <source>
        <strain evidence="4 5">CGMCC 1.12174</strain>
        <strain evidence="3 6">DSM 26351</strain>
    </source>
</reference>
<evidence type="ECO:0000256" key="1">
    <source>
        <dbReference type="SAM" id="Coils"/>
    </source>
</evidence>
<dbReference type="RefSeq" id="WP_072882223.1">
    <property type="nucleotide sequence ID" value="NZ_FOKU01000009.1"/>
</dbReference>
<keyword evidence="1" id="KW-0175">Coiled coil</keyword>
<evidence type="ECO:0000313" key="3">
    <source>
        <dbReference type="EMBL" id="SFC36080.1"/>
    </source>
</evidence>
<dbReference type="OrthoDB" id="9808753at2"/>
<dbReference type="EMBL" id="FRAT01000010">
    <property type="protein sequence ID" value="SHL46293.1"/>
    <property type="molecule type" value="Genomic_DNA"/>
</dbReference>
<evidence type="ECO:0000313" key="5">
    <source>
        <dbReference type="Proteomes" id="UP000184031"/>
    </source>
</evidence>
<sequence length="297" mass="33114">MKAIIFLFAGFCWQFSVAQNDLYIDNAKYLYAKTSSGINTRTLGINSSNNLYLGSVDASINSLLVNLNGNNRITVNGTSGFVGIGTTSPDEILHLEGSLLLDAYGQGTERGIFFREGFSASNKYNLSITTYDDGDNTPDALGINAYDGIYFNTGSSSINTRMYIHQNGRVGIGTTNPDAQLTVKGKIHAEEVKVDLSVPGPDYVFKEGYDLKSLEEVKNYIKEHGHLPNIPSAKEMEANGIQLGEMNMKLLEKIEELTLYIIRQEYRLKETEGLKQELEKQREEIRELKKINKMTPK</sequence>
<feature type="chain" id="PRO_5009923849" description="Chaperone of endosialidase" evidence="2">
    <location>
        <begin position="19"/>
        <end position="297"/>
    </location>
</feature>